<dbReference type="GO" id="GO:0000976">
    <property type="term" value="F:transcription cis-regulatory region binding"/>
    <property type="evidence" value="ECO:0007669"/>
    <property type="project" value="TreeGrafter"/>
</dbReference>
<reference evidence="6" key="1">
    <citation type="submission" date="2021-03" db="EMBL/GenBank/DDBJ databases">
        <authorList>
            <person name="So Y."/>
        </authorList>
    </citation>
    <scope>NUCLEOTIDE SEQUENCE</scope>
    <source>
        <strain evidence="6">SG15</strain>
    </source>
</reference>
<protein>
    <submittedName>
        <fullName evidence="6">LysR family transcriptional regulator</fullName>
    </submittedName>
</protein>
<dbReference type="EMBL" id="JAGIZA010000014">
    <property type="protein sequence ID" value="MBP0495042.1"/>
    <property type="molecule type" value="Genomic_DNA"/>
</dbReference>
<keyword evidence="2" id="KW-0805">Transcription regulation</keyword>
<proteinExistence type="inferred from homology"/>
<evidence type="ECO:0000256" key="3">
    <source>
        <dbReference type="ARBA" id="ARBA00023125"/>
    </source>
</evidence>
<dbReference type="SUPFAM" id="SSF53850">
    <property type="entry name" value="Periplasmic binding protein-like II"/>
    <property type="match status" value="1"/>
</dbReference>
<organism evidence="6 7">
    <name type="scientific">Roseomonas indoligenes</name>
    <dbReference type="NCBI Taxonomy" id="2820811"/>
    <lineage>
        <taxon>Bacteria</taxon>
        <taxon>Pseudomonadati</taxon>
        <taxon>Pseudomonadota</taxon>
        <taxon>Alphaproteobacteria</taxon>
        <taxon>Acetobacterales</taxon>
        <taxon>Roseomonadaceae</taxon>
        <taxon>Roseomonas</taxon>
    </lineage>
</organism>
<evidence type="ECO:0000313" key="7">
    <source>
        <dbReference type="Proteomes" id="UP000677537"/>
    </source>
</evidence>
<dbReference type="InterPro" id="IPR000847">
    <property type="entry name" value="LysR_HTH_N"/>
</dbReference>
<evidence type="ECO:0000256" key="1">
    <source>
        <dbReference type="ARBA" id="ARBA00009437"/>
    </source>
</evidence>
<dbReference type="PANTHER" id="PTHR30126">
    <property type="entry name" value="HTH-TYPE TRANSCRIPTIONAL REGULATOR"/>
    <property type="match status" value="1"/>
</dbReference>
<comment type="similarity">
    <text evidence="1">Belongs to the LysR transcriptional regulatory family.</text>
</comment>
<dbReference type="PANTHER" id="PTHR30126:SF97">
    <property type="entry name" value="HTH-TYPE TRANSCRIPTIONAL REGULATOR ABGR"/>
    <property type="match status" value="1"/>
</dbReference>
<dbReference type="GO" id="GO:0003700">
    <property type="term" value="F:DNA-binding transcription factor activity"/>
    <property type="evidence" value="ECO:0007669"/>
    <property type="project" value="InterPro"/>
</dbReference>
<feature type="domain" description="HTH lysR-type" evidence="5">
    <location>
        <begin position="5"/>
        <end position="62"/>
    </location>
</feature>
<dbReference type="CDD" id="cd05466">
    <property type="entry name" value="PBP2_LTTR_substrate"/>
    <property type="match status" value="1"/>
</dbReference>
<dbReference type="SUPFAM" id="SSF46785">
    <property type="entry name" value="Winged helix' DNA-binding domain"/>
    <property type="match status" value="1"/>
</dbReference>
<name>A0A940S9D7_9PROT</name>
<gene>
    <name evidence="6" type="ORF">J5Y10_19825</name>
</gene>
<dbReference type="InterPro" id="IPR005119">
    <property type="entry name" value="LysR_subst-bd"/>
</dbReference>
<dbReference type="Pfam" id="PF00126">
    <property type="entry name" value="HTH_1"/>
    <property type="match status" value="1"/>
</dbReference>
<evidence type="ECO:0000256" key="2">
    <source>
        <dbReference type="ARBA" id="ARBA00023015"/>
    </source>
</evidence>
<keyword evidence="7" id="KW-1185">Reference proteome</keyword>
<sequence>MLQHLRFRQLEMVRLLLETGSVRAAARAMNMTPPALSKSLREVEAIVGAVLFERTARGIVATAAGHDFVRHARVLLQGLEELRDCGRAVGGRARPVLRVGAAPFINWRIMPGVLRQLAQADERPRIQLIEGRIIPLADQLVNGELDAILTLFTPEALQVLEQDALVLDQIYAERMLVVAGPDHSLGGGEVGWARLAEEDWILPPPTFSQRLIVQRGCLEAGVLPPEPAIETSNIPAMLRMVMAGLGLAVTFGSTVREDLAEGRLQLVRTDGELPPVPIGLASRRTRADPRPLQALREAIRAYAAR</sequence>
<dbReference type="Pfam" id="PF03466">
    <property type="entry name" value="LysR_substrate"/>
    <property type="match status" value="1"/>
</dbReference>
<dbReference type="Proteomes" id="UP000677537">
    <property type="component" value="Unassembled WGS sequence"/>
</dbReference>
<dbReference type="PROSITE" id="PS50931">
    <property type="entry name" value="HTH_LYSR"/>
    <property type="match status" value="1"/>
</dbReference>
<dbReference type="Gene3D" id="1.10.10.10">
    <property type="entry name" value="Winged helix-like DNA-binding domain superfamily/Winged helix DNA-binding domain"/>
    <property type="match status" value="1"/>
</dbReference>
<dbReference type="RefSeq" id="WP_209375844.1">
    <property type="nucleotide sequence ID" value="NZ_JAGIZA010000014.1"/>
</dbReference>
<keyword evidence="3" id="KW-0238">DNA-binding</keyword>
<accession>A0A940S9D7</accession>
<dbReference type="Gene3D" id="3.40.190.10">
    <property type="entry name" value="Periplasmic binding protein-like II"/>
    <property type="match status" value="2"/>
</dbReference>
<evidence type="ECO:0000256" key="4">
    <source>
        <dbReference type="ARBA" id="ARBA00023163"/>
    </source>
</evidence>
<dbReference type="AlphaFoldDB" id="A0A940S9D7"/>
<dbReference type="InterPro" id="IPR036388">
    <property type="entry name" value="WH-like_DNA-bd_sf"/>
</dbReference>
<dbReference type="InterPro" id="IPR036390">
    <property type="entry name" value="WH_DNA-bd_sf"/>
</dbReference>
<evidence type="ECO:0000259" key="5">
    <source>
        <dbReference type="PROSITE" id="PS50931"/>
    </source>
</evidence>
<comment type="caution">
    <text evidence="6">The sequence shown here is derived from an EMBL/GenBank/DDBJ whole genome shotgun (WGS) entry which is preliminary data.</text>
</comment>
<keyword evidence="4" id="KW-0804">Transcription</keyword>
<evidence type="ECO:0000313" key="6">
    <source>
        <dbReference type="EMBL" id="MBP0495042.1"/>
    </source>
</evidence>